<keyword evidence="2" id="KW-1185">Reference proteome</keyword>
<reference evidence="1" key="1">
    <citation type="submission" date="2024-02" db="EMBL/GenBank/DDBJ databases">
        <title>Genome sequences of strain Gemmobacter sp. JM10B15.</title>
        <authorList>
            <person name="Zhang M."/>
        </authorList>
    </citation>
    <scope>NUCLEOTIDE SEQUENCE</scope>
    <source>
        <strain evidence="1">JM10B15</strain>
    </source>
</reference>
<organism evidence="1 2">
    <name type="scientific">Gemmobacter denitrificans</name>
    <dbReference type="NCBI Taxonomy" id="3123040"/>
    <lineage>
        <taxon>Bacteria</taxon>
        <taxon>Pseudomonadati</taxon>
        <taxon>Pseudomonadota</taxon>
        <taxon>Alphaproteobacteria</taxon>
        <taxon>Rhodobacterales</taxon>
        <taxon>Paracoccaceae</taxon>
        <taxon>Gemmobacter</taxon>
    </lineage>
</organism>
<dbReference type="EMBL" id="JBALHR010000001">
    <property type="protein sequence ID" value="MEH7827090.1"/>
    <property type="molecule type" value="Genomic_DNA"/>
</dbReference>
<gene>
    <name evidence="1" type="ORF">V6590_02915</name>
</gene>
<name>A0ABU8BQV4_9RHOB</name>
<proteinExistence type="predicted"/>
<evidence type="ECO:0000313" key="2">
    <source>
        <dbReference type="Proteomes" id="UP001431963"/>
    </source>
</evidence>
<accession>A0ABU8BQV4</accession>
<dbReference type="RefSeq" id="WP_335419238.1">
    <property type="nucleotide sequence ID" value="NZ_JBALHR010000001.1"/>
</dbReference>
<comment type="caution">
    <text evidence="1">The sequence shown here is derived from an EMBL/GenBank/DDBJ whole genome shotgun (WGS) entry which is preliminary data.</text>
</comment>
<dbReference type="Proteomes" id="UP001431963">
    <property type="component" value="Unassembled WGS sequence"/>
</dbReference>
<sequence>MAAAIGTSRATKCLWLSSIDWYVTISSAKLNAYPIAYPRPLALVAVRVKATHQLSGALDNFSAMATRVCLDWDHVSGSWIIRATSNPASLFRFVLQCPSNPKPVPDSGIDLDLLADWHEFCRTRGLHYNRVQDQAGSTLRDVLTEVAAAGRASPRHDGLKWGVVIDRPTGSADGVQFQIEPGPGAVQPSIYKVDHRLSGAPDWVTLTLPVASGGGSLSGYAAGAVIEMRVGGQSYAGIDGPCSSVVTVTIGAGDADIPEAISTDDVTVTTTLGGASVRVSVGDARAAQIQIYRSGSATLNRATDAVGAPVAVAAPQVVTVTVGETGKSSTITNGTFDSATGWFLGGGWSVAGGVASHAKGSTGSLVQSQTLVSGKWYRMRYTVSARSAGTVTPALQGGTKRFGTARMANGTYLDRIQAVSGNTGIGFDASADLVASIDNVTFYQETAACLAQGTHYLWVEPQNADGVPGPATGPFTITVT</sequence>
<evidence type="ECO:0000313" key="1">
    <source>
        <dbReference type="EMBL" id="MEH7827090.1"/>
    </source>
</evidence>
<protein>
    <recommendedName>
        <fullName evidence="3">Tail protein</fullName>
    </recommendedName>
</protein>
<evidence type="ECO:0008006" key="3">
    <source>
        <dbReference type="Google" id="ProtNLM"/>
    </source>
</evidence>